<evidence type="ECO:0000256" key="1">
    <source>
        <dbReference type="SAM" id="MobiDB-lite"/>
    </source>
</evidence>
<dbReference type="CDD" id="cd04714">
    <property type="entry name" value="BAH_BAHCC1"/>
    <property type="match status" value="1"/>
</dbReference>
<evidence type="ECO:0000259" key="2">
    <source>
        <dbReference type="PROSITE" id="PS51038"/>
    </source>
</evidence>
<accession>A0AAQ4F170</accession>
<evidence type="ECO:0000313" key="3">
    <source>
        <dbReference type="EMBL" id="KAK8780880.1"/>
    </source>
</evidence>
<dbReference type="GO" id="GO:0005677">
    <property type="term" value="C:chromatin silencing complex"/>
    <property type="evidence" value="ECO:0007669"/>
    <property type="project" value="TreeGrafter"/>
</dbReference>
<dbReference type="PANTHER" id="PTHR46576:SF1">
    <property type="entry name" value="BROMO ADJACENT HOMOLOGY DOMAIN-CONTAINING 1 PROTEIN"/>
    <property type="match status" value="1"/>
</dbReference>
<feature type="region of interest" description="Disordered" evidence="1">
    <location>
        <begin position="221"/>
        <end position="264"/>
    </location>
</feature>
<organism evidence="3 4">
    <name type="scientific">Amblyomma americanum</name>
    <name type="common">Lone star tick</name>
    <dbReference type="NCBI Taxonomy" id="6943"/>
    <lineage>
        <taxon>Eukaryota</taxon>
        <taxon>Metazoa</taxon>
        <taxon>Ecdysozoa</taxon>
        <taxon>Arthropoda</taxon>
        <taxon>Chelicerata</taxon>
        <taxon>Arachnida</taxon>
        <taxon>Acari</taxon>
        <taxon>Parasitiformes</taxon>
        <taxon>Ixodida</taxon>
        <taxon>Ixodoidea</taxon>
        <taxon>Ixodidae</taxon>
        <taxon>Amblyomminae</taxon>
        <taxon>Amblyomma</taxon>
    </lineage>
</organism>
<dbReference type="Proteomes" id="UP001321473">
    <property type="component" value="Unassembled WGS sequence"/>
</dbReference>
<dbReference type="PROSITE" id="PS51038">
    <property type="entry name" value="BAH"/>
    <property type="match status" value="1"/>
</dbReference>
<feature type="compositionally biased region" description="Polar residues" evidence="1">
    <location>
        <begin position="110"/>
        <end position="124"/>
    </location>
</feature>
<reference evidence="3 4" key="1">
    <citation type="journal article" date="2023" name="Arcadia Sci">
        <title>De novo assembly of a long-read Amblyomma americanum tick genome.</title>
        <authorList>
            <person name="Chou S."/>
            <person name="Poskanzer K.E."/>
            <person name="Rollins M."/>
            <person name="Thuy-Boun P.S."/>
        </authorList>
    </citation>
    <scope>NUCLEOTIDE SEQUENCE [LARGE SCALE GENOMIC DNA]</scope>
    <source>
        <strain evidence="3">F_SG_1</strain>
        <tissue evidence="3">Salivary glands</tissue>
    </source>
</reference>
<feature type="region of interest" description="Disordered" evidence="1">
    <location>
        <begin position="1"/>
        <end position="139"/>
    </location>
</feature>
<dbReference type="InterPro" id="IPR053032">
    <property type="entry name" value="BAH_domain-containing"/>
</dbReference>
<dbReference type="GO" id="GO:0031507">
    <property type="term" value="P:heterochromatin formation"/>
    <property type="evidence" value="ECO:0007669"/>
    <property type="project" value="TreeGrafter"/>
</dbReference>
<comment type="caution">
    <text evidence="3">The sequence shown here is derived from an EMBL/GenBank/DDBJ whole genome shotgun (WGS) entry which is preliminary data.</text>
</comment>
<sequence>MSATASAAAVPKSEPITPPETKSPSQGNEFSDASKAPGKDGGANGATRTTPFQPEAQLSVAEPLVLTKKAPRPPPTKPTAATLQPETTLSVVEPVVPLKKGPRTAEKQAKTGTAVAQQKLSRTASAEERTTEKKSCPAKAVKRSLLKANEVEKVCLPTAKNGVKKSLPNHVAAVRLAERKKQRLSCETDDSPQPEKAPPGTVDRVSATLSTVAATDLASRKSAVATNTADNSEDTSSEHTVVGGQLPSKPRKENGSASQSAAKKVQSSAAAASSTLTVKSSALLQQTNKTPIVVLPPKLLLNKRPPRRKFAHGWSWDGEPIQKVVVMNNEDSPRFRLCFPAMRHVEGDVIRVRDCVLLRSGPRKIDLPFVAKVAALWENAEDGEMMMSLLWYYRPEHTDQGRKAHHMEDEIFASKHRDANSVACIEDKCYVLTFAEYCRYRARTKMLEEGLRPPMAVVPDQEDGYSRRDRLPPGRMDPQMVFFCRRVYDFRQKRILKNPS</sequence>
<dbReference type="AlphaFoldDB" id="A0AAQ4F170"/>
<dbReference type="GO" id="GO:0000976">
    <property type="term" value="F:transcription cis-regulatory region binding"/>
    <property type="evidence" value="ECO:0007669"/>
    <property type="project" value="TreeGrafter"/>
</dbReference>
<dbReference type="GO" id="GO:0045892">
    <property type="term" value="P:negative regulation of DNA-templated transcription"/>
    <property type="evidence" value="ECO:0007669"/>
    <property type="project" value="TreeGrafter"/>
</dbReference>
<feature type="region of interest" description="Disordered" evidence="1">
    <location>
        <begin position="162"/>
        <end position="205"/>
    </location>
</feature>
<dbReference type="EMBL" id="JARKHS020008328">
    <property type="protein sequence ID" value="KAK8780880.1"/>
    <property type="molecule type" value="Genomic_DNA"/>
</dbReference>
<feature type="compositionally biased region" description="Polar residues" evidence="1">
    <location>
        <begin position="20"/>
        <end position="31"/>
    </location>
</feature>
<dbReference type="Gene3D" id="2.30.30.490">
    <property type="match status" value="1"/>
</dbReference>
<dbReference type="SMART" id="SM00439">
    <property type="entry name" value="BAH"/>
    <property type="match status" value="1"/>
</dbReference>
<keyword evidence="4" id="KW-1185">Reference proteome</keyword>
<feature type="compositionally biased region" description="Basic and acidic residues" evidence="1">
    <location>
        <begin position="125"/>
        <end position="135"/>
    </location>
</feature>
<proteinExistence type="predicted"/>
<feature type="domain" description="BAH" evidence="2">
    <location>
        <begin position="348"/>
        <end position="499"/>
    </location>
</feature>
<protein>
    <recommendedName>
        <fullName evidence="2">BAH domain-containing protein</fullName>
    </recommendedName>
</protein>
<gene>
    <name evidence="3" type="ORF">V5799_017779</name>
</gene>
<dbReference type="InterPro" id="IPR043151">
    <property type="entry name" value="BAH_sf"/>
</dbReference>
<dbReference type="InterPro" id="IPR001025">
    <property type="entry name" value="BAH_dom"/>
</dbReference>
<evidence type="ECO:0000313" key="4">
    <source>
        <dbReference type="Proteomes" id="UP001321473"/>
    </source>
</evidence>
<dbReference type="PANTHER" id="PTHR46576">
    <property type="entry name" value="BROMO ADJACENT HOMOLOGY DOMAIN-CONTAINING 1 PROTEIN"/>
    <property type="match status" value="1"/>
</dbReference>
<dbReference type="GO" id="GO:0003682">
    <property type="term" value="F:chromatin binding"/>
    <property type="evidence" value="ECO:0007669"/>
    <property type="project" value="InterPro"/>
</dbReference>
<dbReference type="Pfam" id="PF01426">
    <property type="entry name" value="BAH"/>
    <property type="match status" value="1"/>
</dbReference>
<name>A0AAQ4F170_AMBAM</name>